<sequence>MKPSPFFVLLSSVIPVPAMVMTDPHIRLSIHFQVAQFHLFRGSPAKKDAKGCSVLHSLEYLKKNRQCRIFHTLPLSISATTGVMALCV</sequence>
<feature type="non-terminal residue" evidence="2">
    <location>
        <position position="88"/>
    </location>
</feature>
<gene>
    <name evidence="2" type="ORF">B0J15DRAFT_482051</name>
</gene>
<proteinExistence type="predicted"/>
<evidence type="ECO:0000313" key="3">
    <source>
        <dbReference type="Proteomes" id="UP000736672"/>
    </source>
</evidence>
<comment type="caution">
    <text evidence="2">The sequence shown here is derived from an EMBL/GenBank/DDBJ whole genome shotgun (WGS) entry which is preliminary data.</text>
</comment>
<protein>
    <recommendedName>
        <fullName evidence="4">Secreted protein</fullName>
    </recommendedName>
</protein>
<accession>A0A9P9RB60</accession>
<dbReference type="EMBL" id="JAGTJS010000003">
    <property type="protein sequence ID" value="KAH7272527.1"/>
    <property type="molecule type" value="Genomic_DNA"/>
</dbReference>
<reference evidence="2" key="1">
    <citation type="journal article" date="2021" name="Nat. Commun.">
        <title>Genetic determinants of endophytism in the Arabidopsis root mycobiome.</title>
        <authorList>
            <person name="Mesny F."/>
            <person name="Miyauchi S."/>
            <person name="Thiergart T."/>
            <person name="Pickel B."/>
            <person name="Atanasova L."/>
            <person name="Karlsson M."/>
            <person name="Huettel B."/>
            <person name="Barry K.W."/>
            <person name="Haridas S."/>
            <person name="Chen C."/>
            <person name="Bauer D."/>
            <person name="Andreopoulos W."/>
            <person name="Pangilinan J."/>
            <person name="LaButti K."/>
            <person name="Riley R."/>
            <person name="Lipzen A."/>
            <person name="Clum A."/>
            <person name="Drula E."/>
            <person name="Henrissat B."/>
            <person name="Kohler A."/>
            <person name="Grigoriev I.V."/>
            <person name="Martin F.M."/>
            <person name="Hacquard S."/>
        </authorList>
    </citation>
    <scope>NUCLEOTIDE SEQUENCE</scope>
    <source>
        <strain evidence="2">FSSC 5 MPI-SDFR-AT-0091</strain>
    </source>
</reference>
<feature type="signal peptide" evidence="1">
    <location>
        <begin position="1"/>
        <end position="18"/>
    </location>
</feature>
<evidence type="ECO:0000256" key="1">
    <source>
        <dbReference type="SAM" id="SignalP"/>
    </source>
</evidence>
<dbReference type="AlphaFoldDB" id="A0A9P9RB60"/>
<dbReference type="Proteomes" id="UP000736672">
    <property type="component" value="Unassembled WGS sequence"/>
</dbReference>
<evidence type="ECO:0000313" key="2">
    <source>
        <dbReference type="EMBL" id="KAH7272527.1"/>
    </source>
</evidence>
<keyword evidence="1" id="KW-0732">Signal</keyword>
<name>A0A9P9RB60_FUSSL</name>
<evidence type="ECO:0008006" key="4">
    <source>
        <dbReference type="Google" id="ProtNLM"/>
    </source>
</evidence>
<keyword evidence="3" id="KW-1185">Reference proteome</keyword>
<feature type="chain" id="PRO_5040505658" description="Secreted protein" evidence="1">
    <location>
        <begin position="19"/>
        <end position="88"/>
    </location>
</feature>
<organism evidence="2 3">
    <name type="scientific">Fusarium solani</name>
    <name type="common">Filamentous fungus</name>
    <dbReference type="NCBI Taxonomy" id="169388"/>
    <lineage>
        <taxon>Eukaryota</taxon>
        <taxon>Fungi</taxon>
        <taxon>Dikarya</taxon>
        <taxon>Ascomycota</taxon>
        <taxon>Pezizomycotina</taxon>
        <taxon>Sordariomycetes</taxon>
        <taxon>Hypocreomycetidae</taxon>
        <taxon>Hypocreales</taxon>
        <taxon>Nectriaceae</taxon>
        <taxon>Fusarium</taxon>
        <taxon>Fusarium solani species complex</taxon>
    </lineage>
</organism>